<feature type="transmembrane region" description="Helical" evidence="1">
    <location>
        <begin position="33"/>
        <end position="62"/>
    </location>
</feature>
<dbReference type="InterPro" id="IPR005804">
    <property type="entry name" value="FA_desaturase_dom"/>
</dbReference>
<dbReference type="PANTHER" id="PTHR19353:SF19">
    <property type="entry name" value="DELTA(5) FATTY ACID DESATURASE C-RELATED"/>
    <property type="match status" value="1"/>
</dbReference>
<dbReference type="GO" id="GO:0008610">
    <property type="term" value="P:lipid biosynthetic process"/>
    <property type="evidence" value="ECO:0007669"/>
    <property type="project" value="UniProtKB-ARBA"/>
</dbReference>
<dbReference type="Pfam" id="PF00487">
    <property type="entry name" value="FA_desaturase"/>
    <property type="match status" value="1"/>
</dbReference>
<feature type="domain" description="Fatty acid desaturase" evidence="2">
    <location>
        <begin position="53"/>
        <end position="298"/>
    </location>
</feature>
<dbReference type="EMBL" id="DQ088855">
    <property type="protein sequence ID" value="AAY82752.1"/>
    <property type="molecule type" value="Genomic_DNA"/>
</dbReference>
<dbReference type="InterPro" id="IPR012171">
    <property type="entry name" value="Fatty_acid_desaturase"/>
</dbReference>
<proteinExistence type="predicted"/>
<evidence type="ECO:0000313" key="3">
    <source>
        <dbReference type="EMBL" id="AAY82752.1"/>
    </source>
</evidence>
<dbReference type="AlphaFoldDB" id="Q4PJ81"/>
<name>Q4PJ81_9BACT</name>
<accession>Q4PJ81</accession>
<keyword evidence="1" id="KW-1133">Transmembrane helix</keyword>
<feature type="transmembrane region" description="Helical" evidence="1">
    <location>
        <begin position="195"/>
        <end position="219"/>
    </location>
</feature>
<protein>
    <submittedName>
        <fullName evidence="3">Putative hydrocarbon oxygenase MocD</fullName>
    </submittedName>
</protein>
<evidence type="ECO:0000256" key="1">
    <source>
        <dbReference type="SAM" id="Phobius"/>
    </source>
</evidence>
<keyword evidence="1" id="KW-0472">Membrane</keyword>
<keyword evidence="1" id="KW-0812">Transmembrane</keyword>
<dbReference type="GO" id="GO:0016020">
    <property type="term" value="C:membrane"/>
    <property type="evidence" value="ECO:0007669"/>
    <property type="project" value="TreeGrafter"/>
</dbReference>
<evidence type="ECO:0000259" key="2">
    <source>
        <dbReference type="Pfam" id="PF00487"/>
    </source>
</evidence>
<reference evidence="3" key="1">
    <citation type="journal article" date="2005" name="PLoS Biol.">
        <title>New insights into metabolic properties of marine bacteria encoding proteorhodopsins.</title>
        <authorList>
            <person name="Sabehi G."/>
            <person name="Loy A."/>
            <person name="Jung K.H."/>
            <person name="Partha R."/>
            <person name="Spudich J.L."/>
            <person name="Isaacson T."/>
            <person name="Hirschberg J."/>
            <person name="Wagner M."/>
            <person name="Beja O."/>
        </authorList>
    </citation>
    <scope>NUCLEOTIDE SEQUENCE</scope>
</reference>
<organism evidence="3">
    <name type="scientific">uncultured bacterium eBACmed18B02</name>
    <dbReference type="NCBI Taxonomy" id="334275"/>
    <lineage>
        <taxon>Bacteria</taxon>
        <taxon>environmental samples</taxon>
    </lineage>
</organism>
<sequence>MDVKLDKWHKCYVDKEILKELSKKSDLKGFQHVSVFFGLLILTGTLAFITWGTWWSVFWFLVYGNIYSFSNPLWHETGHKTAFKSKFLNEIFYYVSSFMSNFEPIRWRYSHFVHHGNTYSTENPFDHEIEYGNDLSDTPKRLLINITPFLDLLFFKKHISFEIIQHAFGIKTKVMQDSIPESVQPKAIFNSRVYLFIWLTIILWSILASSWLPILYFLLPQFYGKTLHKLVAFTQHAGLARDVKDHRLTSREMYLNPVLSFLYWKMEYHLTHHMFPTVPSYNLDKLHHHIKDQLPRTNEGLIDAYKEIIPAIMKQSKDEDYFLKKEIPQLQNV</sequence>
<dbReference type="PANTHER" id="PTHR19353">
    <property type="entry name" value="FATTY ACID DESATURASE 2"/>
    <property type="match status" value="1"/>
</dbReference>
<dbReference type="GO" id="GO:0016717">
    <property type="term" value="F:oxidoreductase activity, acting on paired donors, with oxidation of a pair of donors resulting in the reduction of molecular oxygen to two molecules of water"/>
    <property type="evidence" value="ECO:0007669"/>
    <property type="project" value="TreeGrafter"/>
</dbReference>